<keyword evidence="2" id="KW-0677">Repeat</keyword>
<proteinExistence type="predicted"/>
<evidence type="ECO:0000256" key="2">
    <source>
        <dbReference type="ARBA" id="ARBA00022737"/>
    </source>
</evidence>
<dbReference type="InterPro" id="IPR045344">
    <property type="entry name" value="C-JID"/>
</dbReference>
<reference evidence="6 7" key="1">
    <citation type="journal article" date="2023" name="Plants (Basel)">
        <title>Bridging the Gap: Combining Genomics and Transcriptomics Approaches to Understand Stylosanthes scabra, an Orphan Legume from the Brazilian Caatinga.</title>
        <authorList>
            <person name="Ferreira-Neto J.R.C."/>
            <person name="da Silva M.D."/>
            <person name="Binneck E."/>
            <person name="de Melo N.F."/>
            <person name="da Silva R.H."/>
            <person name="de Melo A.L.T.M."/>
            <person name="Pandolfi V."/>
            <person name="Bustamante F.O."/>
            <person name="Brasileiro-Vidal A.C."/>
            <person name="Benko-Iseppon A.M."/>
        </authorList>
    </citation>
    <scope>NUCLEOTIDE SEQUENCE [LARGE SCALE GENOMIC DNA]</scope>
    <source>
        <tissue evidence="6">Leaves</tissue>
    </source>
</reference>
<dbReference type="InterPro" id="IPR032675">
    <property type="entry name" value="LRR_dom_sf"/>
</dbReference>
<organism evidence="6 7">
    <name type="scientific">Stylosanthes scabra</name>
    <dbReference type="NCBI Taxonomy" id="79078"/>
    <lineage>
        <taxon>Eukaryota</taxon>
        <taxon>Viridiplantae</taxon>
        <taxon>Streptophyta</taxon>
        <taxon>Embryophyta</taxon>
        <taxon>Tracheophyta</taxon>
        <taxon>Spermatophyta</taxon>
        <taxon>Magnoliopsida</taxon>
        <taxon>eudicotyledons</taxon>
        <taxon>Gunneridae</taxon>
        <taxon>Pentapetalae</taxon>
        <taxon>rosids</taxon>
        <taxon>fabids</taxon>
        <taxon>Fabales</taxon>
        <taxon>Fabaceae</taxon>
        <taxon>Papilionoideae</taxon>
        <taxon>50 kb inversion clade</taxon>
        <taxon>dalbergioids sensu lato</taxon>
        <taxon>Dalbergieae</taxon>
        <taxon>Pterocarpus clade</taxon>
        <taxon>Stylosanthes</taxon>
    </lineage>
</organism>
<keyword evidence="1" id="KW-0433">Leucine-rich repeat</keyword>
<dbReference type="InterPro" id="IPR050715">
    <property type="entry name" value="LRR-SigEffector_domain"/>
</dbReference>
<evidence type="ECO:0000256" key="3">
    <source>
        <dbReference type="ARBA" id="ARBA00022821"/>
    </source>
</evidence>
<dbReference type="Pfam" id="PF20160">
    <property type="entry name" value="C-JID"/>
    <property type="match status" value="1"/>
</dbReference>
<keyword evidence="3" id="KW-0611">Plant defense</keyword>
<comment type="caution">
    <text evidence="6">The sequence shown here is derived from an EMBL/GenBank/DDBJ whole genome shotgun (WGS) entry which is preliminary data.</text>
</comment>
<dbReference type="Proteomes" id="UP001341840">
    <property type="component" value="Unassembled WGS sequence"/>
</dbReference>
<evidence type="ECO:0000313" key="6">
    <source>
        <dbReference type="EMBL" id="MED6143252.1"/>
    </source>
</evidence>
<dbReference type="PANTHER" id="PTHR45752">
    <property type="entry name" value="LEUCINE-RICH REPEAT-CONTAINING"/>
    <property type="match status" value="1"/>
</dbReference>
<evidence type="ECO:0000256" key="1">
    <source>
        <dbReference type="ARBA" id="ARBA00022614"/>
    </source>
</evidence>
<dbReference type="PANTHER" id="PTHR45752:SF195">
    <property type="entry name" value="LEUCINE-RICH REPEAT (LRR) FAMILY PROTEIN-RELATED"/>
    <property type="match status" value="1"/>
</dbReference>
<name>A0ABU6T3I7_9FABA</name>
<evidence type="ECO:0000313" key="7">
    <source>
        <dbReference type="Proteomes" id="UP001341840"/>
    </source>
</evidence>
<evidence type="ECO:0000259" key="5">
    <source>
        <dbReference type="Pfam" id="PF23286"/>
    </source>
</evidence>
<dbReference type="SUPFAM" id="SSF52058">
    <property type="entry name" value="L domain-like"/>
    <property type="match status" value="1"/>
</dbReference>
<feature type="domain" description="Disease resistance protein RPS4B/Roq1-like leucine-rich repeats" evidence="5">
    <location>
        <begin position="49"/>
        <end position="135"/>
    </location>
</feature>
<gene>
    <name evidence="6" type="ORF">PIB30_004339</name>
</gene>
<accession>A0ABU6T3I7</accession>
<keyword evidence="7" id="KW-1185">Reference proteome</keyword>
<evidence type="ECO:0000259" key="4">
    <source>
        <dbReference type="Pfam" id="PF20160"/>
    </source>
</evidence>
<dbReference type="Gene3D" id="3.80.10.10">
    <property type="entry name" value="Ribonuclease Inhibitor"/>
    <property type="match status" value="2"/>
</dbReference>
<sequence length="363" mass="41642">MVPNLESLSLDNCRSLIKVHESVGALDKLVTLNLLFCSNLKTIPSRFMLKSLRTVLLTGCSKLRKFPEIAGNMEHLEEILLQGTAIKELPQSIEYLSGLKFLFLESCQNLEHLPSSLQKLQQLTTLCLSGCSKLQRLPKLPLNTQFIYLRDCRSLTSFPTLSSPSNFIAEDFPKFRRINFVNCHKLINKQVQEHITNLFRSKDIMLPEYNSCEVVLPGSKIPDWFQYQSTNDSIYLEVSSSLYGKPIEVFFGAVFELDKGATTTGMFTAEFDVIVNDKKTIMCANHFEALDSSHVWLIRLKLDHFMWHLKSMHHWNHYQISLLIFETSSKEKIGATLKSCGFHMRCYQEGYVIDHTNVRKMTG</sequence>
<feature type="domain" description="C-JID" evidence="4">
    <location>
        <begin position="216"/>
        <end position="345"/>
    </location>
</feature>
<dbReference type="InterPro" id="IPR058546">
    <property type="entry name" value="RPS4B/Roq1-like_LRR"/>
</dbReference>
<dbReference type="EMBL" id="JASCZI010090629">
    <property type="protein sequence ID" value="MED6143252.1"/>
    <property type="molecule type" value="Genomic_DNA"/>
</dbReference>
<protein>
    <submittedName>
        <fullName evidence="6">Uncharacterized protein</fullName>
    </submittedName>
</protein>
<dbReference type="Pfam" id="PF23286">
    <property type="entry name" value="LRR_13"/>
    <property type="match status" value="1"/>
</dbReference>